<evidence type="ECO:0000313" key="3">
    <source>
        <dbReference type="Proteomes" id="UP001205843"/>
    </source>
</evidence>
<dbReference type="InterPro" id="IPR052340">
    <property type="entry name" value="RNase_Y/CdgJ"/>
</dbReference>
<dbReference type="PANTHER" id="PTHR33525">
    <property type="match status" value="1"/>
</dbReference>
<comment type="caution">
    <text evidence="2">The sequence shown here is derived from an EMBL/GenBank/DDBJ whole genome shotgun (WGS) entry which is preliminary data.</text>
</comment>
<dbReference type="Gene3D" id="1.10.3210.10">
    <property type="entry name" value="Hypothetical protein af1432"/>
    <property type="match status" value="1"/>
</dbReference>
<dbReference type="Pfam" id="PF08668">
    <property type="entry name" value="HDOD"/>
    <property type="match status" value="1"/>
</dbReference>
<dbReference type="InterPro" id="IPR003607">
    <property type="entry name" value="HD/PDEase_dom"/>
</dbReference>
<dbReference type="PANTHER" id="PTHR33525:SF3">
    <property type="entry name" value="RIBONUCLEASE Y"/>
    <property type="match status" value="1"/>
</dbReference>
<evidence type="ECO:0000259" key="1">
    <source>
        <dbReference type="PROSITE" id="PS51833"/>
    </source>
</evidence>
<sequence length="287" mass="31875">MTPDSLAKDVTKLAALPAVYYRVSQMLDDPGSTTADVAQVVAQDPALTGRLLSVVNTAYYGFPSRITNIPMAVTILGARGLRDLLLTVSVSSALRHLDTDVLDLEGYWHHSIRCGLMARGLGNHIGYRDPESLFIAGLLHDLGKLAIYHRLQEESRQILQRCAEGERPLYRLEREALGFDHCQVGDALLRHWRLPDLYREAAAFHHTPDSAARYPLEVSVIHVADALTDKAEPGHVLPRQAETGLPRLHPFARAHIMVDMRLAEQLQLEADLQAIEMQEILFGSVSP</sequence>
<dbReference type="RefSeq" id="WP_253472599.1">
    <property type="nucleotide sequence ID" value="NZ_JALJXV010000001.1"/>
</dbReference>
<feature type="domain" description="HDOD" evidence="1">
    <location>
        <begin position="13"/>
        <end position="208"/>
    </location>
</feature>
<dbReference type="EMBL" id="JALJXV010000001">
    <property type="protein sequence ID" value="MCP1672988.1"/>
    <property type="molecule type" value="Genomic_DNA"/>
</dbReference>
<organism evidence="2 3">
    <name type="scientific">Natronocella acetinitrilica</name>
    <dbReference type="NCBI Taxonomy" id="414046"/>
    <lineage>
        <taxon>Bacteria</taxon>
        <taxon>Pseudomonadati</taxon>
        <taxon>Pseudomonadota</taxon>
        <taxon>Gammaproteobacteria</taxon>
        <taxon>Chromatiales</taxon>
        <taxon>Ectothiorhodospiraceae</taxon>
        <taxon>Natronocella</taxon>
    </lineage>
</organism>
<dbReference type="AlphaFoldDB" id="A0AAE3G207"/>
<dbReference type="Proteomes" id="UP001205843">
    <property type="component" value="Unassembled WGS sequence"/>
</dbReference>
<dbReference type="InterPro" id="IPR013976">
    <property type="entry name" value="HDOD"/>
</dbReference>
<accession>A0AAE3G207</accession>
<dbReference type="PROSITE" id="PS51833">
    <property type="entry name" value="HDOD"/>
    <property type="match status" value="1"/>
</dbReference>
<name>A0AAE3G207_9GAMM</name>
<proteinExistence type="predicted"/>
<gene>
    <name evidence="2" type="ORF">J2T57_000080</name>
</gene>
<reference evidence="2" key="1">
    <citation type="submission" date="2022-03" db="EMBL/GenBank/DDBJ databases">
        <title>Genomic Encyclopedia of Type Strains, Phase III (KMG-III): the genomes of soil and plant-associated and newly described type strains.</title>
        <authorList>
            <person name="Whitman W."/>
        </authorList>
    </citation>
    <scope>NUCLEOTIDE SEQUENCE</scope>
    <source>
        <strain evidence="2">ANL 6-2</strain>
    </source>
</reference>
<protein>
    <submittedName>
        <fullName evidence="2">HD-like signal output (HDOD) protein</fullName>
    </submittedName>
</protein>
<dbReference type="SUPFAM" id="SSF109604">
    <property type="entry name" value="HD-domain/PDEase-like"/>
    <property type="match status" value="1"/>
</dbReference>
<dbReference type="SMART" id="SM00471">
    <property type="entry name" value="HDc"/>
    <property type="match status" value="1"/>
</dbReference>
<dbReference type="CDD" id="cd00077">
    <property type="entry name" value="HDc"/>
    <property type="match status" value="1"/>
</dbReference>
<keyword evidence="3" id="KW-1185">Reference proteome</keyword>
<evidence type="ECO:0000313" key="2">
    <source>
        <dbReference type="EMBL" id="MCP1672988.1"/>
    </source>
</evidence>